<evidence type="ECO:0008006" key="7">
    <source>
        <dbReference type="Google" id="ProtNLM"/>
    </source>
</evidence>
<sequence>MAGPLSSESFRLLCADLEAIADPDVPDALLERVAFQLDELQPEFKALLDKNTKNTASRQSLATGILEVSGDQYNINSEFQQEVLQLAEDLNLDELEAARLYFHSQSIADVTGESARTTSTIEFHQRRRWLLDCLRLLLQNAGDVDQDEQLRAGLQDYVDRLVAPPPGSNTRQYAGKCLSSMADIRSWLQGLADRLNTASVVNQGSPEFLKMVEFQQSSLVIQHELLGVMLVYLIKQNYSVLADFELLLATLKKVDKYDDLLLHCIPPLGAFIARFGGIEGGGHLDEAKTLNDKFFGQVDQNTWTLSYLHAAFRSWWLAEYSGWYGENSDVQIAANRLNEENDQRSRQFTEALKDGAFDFLLCVSADAKPVEWHDPARQGLRQWLQRKTPVMLSGPAPFLPSFQGALMEQLETFIEAFITNLPDVLRNLRTEEDQQRQLNQDHDHDLDLERFLVITSFVFEGRPKAALEGFWDVRDGALMGFLHWASRRASTPLVTAFCEMLQSISEDEACATAAHEFLLDEGSQTSGKMRRTHSLSWSQIFKELTYFSTKIRDRLSVPQTQTYRPGKPHSDFAEVEPEQSLMLESYLRLITRLCSESGAVRSFLAQHPSFRITDLLFQLASSAIGPRLRACAFSTLRSLLSHKTKEAGEYLWTSLDVWISGGYAPGISKMTPSTSAASSPSAMGAILKGLTSGFEEPNAFVQLIHALVSPDDEETALRDGLPFPESLGAASRMPGIDPYVDFAVGQVFGSRIHEIDEPIQQRLMRLTCLDFIETCLGSFNEDLVIFGSQSNVAVDLAISASNLEHYVLLHPFSRVMEWMYNDKVMAALFAAIHQDPAEVGSAASDSPLILSLLRGIHVVTLILELQPTYLDIIRPLIRSHPTFRRTAVPNAAFTSFEDGVLSNLSIVSDLGLYCGKHPELTVASLKLLEKLSSSPRLTSASNTGISRGGNRNKAIAAIDNDSEEISKLLLVEMEAEVNVNKGPDSQEYMIKIRILDFLISCLEASPNKPTVAHLLLGFQCGDGSMTIDGEGPFGRGVSLFHTILGAVVHHYLTDELGMASWLLTLSHKALQVLKALWSSPLTSDLVMLEMRSNDTFFVMFVQEDVIQPGTLWDGMELADPQFPISPSSSCLAKFMGRRAMIFQYLATELRQISQSHLPSLKSRIFETLMGSTKLDDGQMRPHAAIFDLFDFMEPQFDEPEAPANLVWFHDINLKACLDNPNDPASTSNLVKIEEILCLRRSELCHTHLHNDPQGLQAVNQEAQQILDFYAIDNKAKILYAARMKVLRAWIQLMLLMLETNNFDRGSRTSTLLRTLQTIMPRLESNLDNVAEALELSKLAKSIIFHLDFDAQSFNKDDMGDLVSDRLFHLFQVSLKAISSLGSKAELKQTFYAISYRYLTGMADATAGSGLHRRHSIQTIKSAGDRFIDVICDDAHASEFTGRVAALLILGALVKMGKHENSKYIIDSLTRLNFISLLVGSIAEVPNELRESPAEHVDIILSYAHARLALLLHIAQTRYGATAVLGVGLFHAIQESGLFVIDPDLGVDIVGPDALTKHYLLLTALIRLVLASILSRGAQNQQTLNLGRSFLTENKRTINEVLKKSAGLAGTNGVGGEVGQVQEVIDELADCFMLLMSFTGFIEVRRRDTGKGTEEEDFDGFHLNKASMRWDLERFAYGHLNIGRSVSHEERVK</sequence>
<dbReference type="GO" id="GO:0006999">
    <property type="term" value="P:nuclear pore organization"/>
    <property type="evidence" value="ECO:0007669"/>
    <property type="project" value="TreeGrafter"/>
</dbReference>
<dbReference type="PANTHER" id="PTHR31344:SF0">
    <property type="entry name" value="NUCLEAR PORE COMPLEX PROTEIN NUP205"/>
    <property type="match status" value="1"/>
</dbReference>
<protein>
    <recommendedName>
        <fullName evidence="7">Nuclear pore complex subunit Nup192</fullName>
    </recommendedName>
</protein>
<dbReference type="PANTHER" id="PTHR31344">
    <property type="entry name" value="NUCLEAR PORE COMPLEX PROTEIN NUP205"/>
    <property type="match status" value="1"/>
</dbReference>
<evidence type="ECO:0000313" key="6">
    <source>
        <dbReference type="Proteomes" id="UP000696280"/>
    </source>
</evidence>
<dbReference type="OrthoDB" id="2019644at2759"/>
<evidence type="ECO:0000256" key="4">
    <source>
        <dbReference type="ARBA" id="ARBA00023242"/>
    </source>
</evidence>
<dbReference type="SUPFAM" id="SSF48371">
    <property type="entry name" value="ARM repeat"/>
    <property type="match status" value="1"/>
</dbReference>
<evidence type="ECO:0000256" key="2">
    <source>
        <dbReference type="ARBA" id="ARBA00005892"/>
    </source>
</evidence>
<organism evidence="5 6">
    <name type="scientific">Hymenoscyphus fraxineus</name>
    <dbReference type="NCBI Taxonomy" id="746836"/>
    <lineage>
        <taxon>Eukaryota</taxon>
        <taxon>Fungi</taxon>
        <taxon>Dikarya</taxon>
        <taxon>Ascomycota</taxon>
        <taxon>Pezizomycotina</taxon>
        <taxon>Leotiomycetes</taxon>
        <taxon>Helotiales</taxon>
        <taxon>Helotiaceae</taxon>
        <taxon>Hymenoscyphus</taxon>
    </lineage>
</organism>
<dbReference type="GO" id="GO:0044611">
    <property type="term" value="C:nuclear pore inner ring"/>
    <property type="evidence" value="ECO:0007669"/>
    <property type="project" value="TreeGrafter"/>
</dbReference>
<reference evidence="5" key="1">
    <citation type="submission" date="2021-07" db="EMBL/GenBank/DDBJ databases">
        <authorList>
            <person name="Durling M."/>
        </authorList>
    </citation>
    <scope>NUCLEOTIDE SEQUENCE</scope>
</reference>
<keyword evidence="6" id="KW-1185">Reference proteome</keyword>
<evidence type="ECO:0000256" key="3">
    <source>
        <dbReference type="ARBA" id="ARBA00022448"/>
    </source>
</evidence>
<dbReference type="InterPro" id="IPR016024">
    <property type="entry name" value="ARM-type_fold"/>
</dbReference>
<keyword evidence="3" id="KW-0813">Transport</keyword>
<dbReference type="Pfam" id="PF11894">
    <property type="entry name" value="Nup192"/>
    <property type="match status" value="1"/>
</dbReference>
<keyword evidence="4" id="KW-0539">Nucleus</keyword>
<dbReference type="GO" id="GO:0017056">
    <property type="term" value="F:structural constituent of nuclear pore"/>
    <property type="evidence" value="ECO:0007669"/>
    <property type="project" value="TreeGrafter"/>
</dbReference>
<accession>A0A9N9PQW9</accession>
<evidence type="ECO:0000313" key="5">
    <source>
        <dbReference type="EMBL" id="CAG8956241.1"/>
    </source>
</evidence>
<comment type="subcellular location">
    <subcellularLocation>
        <location evidence="1">Nucleus</location>
    </subcellularLocation>
</comment>
<comment type="caution">
    <text evidence="5">The sequence shown here is derived from an EMBL/GenBank/DDBJ whole genome shotgun (WGS) entry which is preliminary data.</text>
</comment>
<evidence type="ECO:0000256" key="1">
    <source>
        <dbReference type="ARBA" id="ARBA00004123"/>
    </source>
</evidence>
<name>A0A9N9PQW9_9HELO</name>
<gene>
    <name evidence="5" type="ORF">HYFRA_00003621</name>
</gene>
<dbReference type="Proteomes" id="UP000696280">
    <property type="component" value="Unassembled WGS sequence"/>
</dbReference>
<dbReference type="EMBL" id="CAJVRL010000070">
    <property type="protein sequence ID" value="CAG8956241.1"/>
    <property type="molecule type" value="Genomic_DNA"/>
</dbReference>
<proteinExistence type="inferred from homology"/>
<dbReference type="InterPro" id="IPR021827">
    <property type="entry name" value="Nup186/Nup192/Nup205"/>
</dbReference>
<comment type="similarity">
    <text evidence="2">Belongs to the NUP186/NUP192/NUP205 family.</text>
</comment>